<dbReference type="Proteomes" id="UP000030762">
    <property type="component" value="Unassembled WGS sequence"/>
</dbReference>
<protein>
    <submittedName>
        <fullName evidence="2">Uncharacterized protein</fullName>
    </submittedName>
</protein>
<proteinExistence type="predicted"/>
<reference evidence="2 3" key="1">
    <citation type="submission" date="2012-04" db="EMBL/GenBank/DDBJ databases">
        <title>The Genome Sequence of Saprolegnia declina VS20.</title>
        <authorList>
            <consortium name="The Broad Institute Genome Sequencing Platform"/>
            <person name="Russ C."/>
            <person name="Nusbaum C."/>
            <person name="Tyler B."/>
            <person name="van West P."/>
            <person name="Dieguez-Uribeondo J."/>
            <person name="de Bruijn I."/>
            <person name="Tripathy S."/>
            <person name="Jiang R."/>
            <person name="Young S.K."/>
            <person name="Zeng Q."/>
            <person name="Gargeya S."/>
            <person name="Fitzgerald M."/>
            <person name="Haas B."/>
            <person name="Abouelleil A."/>
            <person name="Alvarado L."/>
            <person name="Arachchi H.M."/>
            <person name="Berlin A."/>
            <person name="Chapman S.B."/>
            <person name="Goldberg J."/>
            <person name="Griggs A."/>
            <person name="Gujja S."/>
            <person name="Hansen M."/>
            <person name="Howarth C."/>
            <person name="Imamovic A."/>
            <person name="Larimer J."/>
            <person name="McCowen C."/>
            <person name="Montmayeur A."/>
            <person name="Murphy C."/>
            <person name="Neiman D."/>
            <person name="Pearson M."/>
            <person name="Priest M."/>
            <person name="Roberts A."/>
            <person name="Saif S."/>
            <person name="Shea T."/>
            <person name="Sisk P."/>
            <person name="Sykes S."/>
            <person name="Wortman J."/>
            <person name="Nusbaum C."/>
            <person name="Birren B."/>
        </authorList>
    </citation>
    <scope>NUCLEOTIDE SEQUENCE [LARGE SCALE GENOMIC DNA]</scope>
    <source>
        <strain evidence="2 3">VS20</strain>
    </source>
</reference>
<dbReference type="VEuPathDB" id="FungiDB:SDRG_00558"/>
<keyword evidence="3" id="KW-1185">Reference proteome</keyword>
<dbReference type="OrthoDB" id="10387286at2759"/>
<accession>T0QX65</accession>
<dbReference type="AlphaFoldDB" id="T0QX65"/>
<organism evidence="2 3">
    <name type="scientific">Saprolegnia diclina (strain VS20)</name>
    <dbReference type="NCBI Taxonomy" id="1156394"/>
    <lineage>
        <taxon>Eukaryota</taxon>
        <taxon>Sar</taxon>
        <taxon>Stramenopiles</taxon>
        <taxon>Oomycota</taxon>
        <taxon>Saprolegniomycetes</taxon>
        <taxon>Saprolegniales</taxon>
        <taxon>Saprolegniaceae</taxon>
        <taxon>Saprolegnia</taxon>
    </lineage>
</organism>
<dbReference type="EMBL" id="JH767132">
    <property type="protein sequence ID" value="EQC42839.1"/>
    <property type="molecule type" value="Genomic_DNA"/>
</dbReference>
<feature type="chain" id="PRO_5004583598" evidence="1">
    <location>
        <begin position="29"/>
        <end position="240"/>
    </location>
</feature>
<evidence type="ECO:0000313" key="3">
    <source>
        <dbReference type="Proteomes" id="UP000030762"/>
    </source>
</evidence>
<evidence type="ECO:0000256" key="1">
    <source>
        <dbReference type="SAM" id="SignalP"/>
    </source>
</evidence>
<dbReference type="RefSeq" id="XP_008604262.1">
    <property type="nucleotide sequence ID" value="XM_008606040.1"/>
</dbReference>
<sequence length="240" mass="26670">MSAAVLTQPALLALVFAFQSGLFHDVQARCIEFHRDVSCTLRATSLGWCTHVYRLPRVIPSRTLLCQSVSMLSGDDLQLYYPHGGEHDRRFVLHVAIYEGDVAAVRRITACCPRLISEAAIDMAFRLNEEAMATALLRVHGPSSQDARVWCTSSLFDVVVSRGSVAQLQLLRTFLPSGWPKSCLEMAIARRYLASALFLYVFCPETRGHASFLTQAATTGFTALVQFLQQNTSYKFANES</sequence>
<evidence type="ECO:0000313" key="2">
    <source>
        <dbReference type="EMBL" id="EQC42839.1"/>
    </source>
</evidence>
<dbReference type="GeneID" id="19941285"/>
<keyword evidence="1" id="KW-0732">Signal</keyword>
<gene>
    <name evidence="2" type="ORF">SDRG_00558</name>
</gene>
<name>T0QX65_SAPDV</name>
<dbReference type="InParanoid" id="T0QX65"/>
<feature type="signal peptide" evidence="1">
    <location>
        <begin position="1"/>
        <end position="28"/>
    </location>
</feature>